<feature type="transmembrane region" description="Helical" evidence="2">
    <location>
        <begin position="61"/>
        <end position="88"/>
    </location>
</feature>
<evidence type="ECO:0000313" key="4">
    <source>
        <dbReference type="Proteomes" id="UP000756346"/>
    </source>
</evidence>
<keyword evidence="2" id="KW-0812">Transmembrane</keyword>
<evidence type="ECO:0000256" key="1">
    <source>
        <dbReference type="SAM" id="MobiDB-lite"/>
    </source>
</evidence>
<keyword evidence="2" id="KW-1133">Transmembrane helix</keyword>
<dbReference type="AlphaFoldDB" id="A0A9P9BIK8"/>
<evidence type="ECO:0000256" key="2">
    <source>
        <dbReference type="SAM" id="Phobius"/>
    </source>
</evidence>
<name>A0A9P9BIK8_9PEZI</name>
<dbReference type="EMBL" id="JAGTJQ010000015">
    <property type="protein sequence ID" value="KAH7012272.1"/>
    <property type="molecule type" value="Genomic_DNA"/>
</dbReference>
<proteinExistence type="predicted"/>
<comment type="caution">
    <text evidence="3">The sequence shown here is derived from an EMBL/GenBank/DDBJ whole genome shotgun (WGS) entry which is preliminary data.</text>
</comment>
<feature type="region of interest" description="Disordered" evidence="1">
    <location>
        <begin position="1"/>
        <end position="36"/>
    </location>
</feature>
<dbReference type="GeneID" id="70185518"/>
<keyword evidence="2" id="KW-0472">Membrane</keyword>
<sequence>MSISTTSSCAQAAKGKSATPKPTTQGSPANSQAGDSATAGATIEGFALLRRSAVWSVVSNLTLSTLCCALVLISLSLIIGPTGLRLLLRSQ</sequence>
<evidence type="ECO:0000313" key="3">
    <source>
        <dbReference type="EMBL" id="KAH7012272.1"/>
    </source>
</evidence>
<dbReference type="Proteomes" id="UP000756346">
    <property type="component" value="Unassembled WGS sequence"/>
</dbReference>
<feature type="compositionally biased region" description="Polar residues" evidence="1">
    <location>
        <begin position="20"/>
        <end position="35"/>
    </location>
</feature>
<keyword evidence="4" id="KW-1185">Reference proteome</keyword>
<protein>
    <submittedName>
        <fullName evidence="3">Uncharacterized protein</fullName>
    </submittedName>
</protein>
<feature type="compositionally biased region" description="Polar residues" evidence="1">
    <location>
        <begin position="1"/>
        <end position="10"/>
    </location>
</feature>
<reference evidence="3" key="1">
    <citation type="journal article" date="2021" name="Nat. Commun.">
        <title>Genetic determinants of endophytism in the Arabidopsis root mycobiome.</title>
        <authorList>
            <person name="Mesny F."/>
            <person name="Miyauchi S."/>
            <person name="Thiergart T."/>
            <person name="Pickel B."/>
            <person name="Atanasova L."/>
            <person name="Karlsson M."/>
            <person name="Huettel B."/>
            <person name="Barry K.W."/>
            <person name="Haridas S."/>
            <person name="Chen C."/>
            <person name="Bauer D."/>
            <person name="Andreopoulos W."/>
            <person name="Pangilinan J."/>
            <person name="LaButti K."/>
            <person name="Riley R."/>
            <person name="Lipzen A."/>
            <person name="Clum A."/>
            <person name="Drula E."/>
            <person name="Henrissat B."/>
            <person name="Kohler A."/>
            <person name="Grigoriev I.V."/>
            <person name="Martin F.M."/>
            <person name="Hacquard S."/>
        </authorList>
    </citation>
    <scope>NUCLEOTIDE SEQUENCE</scope>
    <source>
        <strain evidence="3">MPI-CAGE-CH-0230</strain>
    </source>
</reference>
<dbReference type="RefSeq" id="XP_046004648.1">
    <property type="nucleotide sequence ID" value="XM_046155972.1"/>
</dbReference>
<gene>
    <name evidence="3" type="ORF">B0I36DRAFT_340797</name>
</gene>
<organism evidence="3 4">
    <name type="scientific">Microdochium trichocladiopsis</name>
    <dbReference type="NCBI Taxonomy" id="1682393"/>
    <lineage>
        <taxon>Eukaryota</taxon>
        <taxon>Fungi</taxon>
        <taxon>Dikarya</taxon>
        <taxon>Ascomycota</taxon>
        <taxon>Pezizomycotina</taxon>
        <taxon>Sordariomycetes</taxon>
        <taxon>Xylariomycetidae</taxon>
        <taxon>Xylariales</taxon>
        <taxon>Microdochiaceae</taxon>
        <taxon>Microdochium</taxon>
    </lineage>
</organism>
<accession>A0A9P9BIK8</accession>